<dbReference type="Gene3D" id="1.10.357.10">
    <property type="entry name" value="Tetracycline Repressor, domain 2"/>
    <property type="match status" value="1"/>
</dbReference>
<evidence type="ECO:0000256" key="1">
    <source>
        <dbReference type="ARBA" id="ARBA00023015"/>
    </source>
</evidence>
<dbReference type="SUPFAM" id="SSF48498">
    <property type="entry name" value="Tetracyclin repressor-like, C-terminal domain"/>
    <property type="match status" value="1"/>
</dbReference>
<evidence type="ECO:0000256" key="3">
    <source>
        <dbReference type="ARBA" id="ARBA00023163"/>
    </source>
</evidence>
<keyword evidence="3" id="KW-0804">Transcription</keyword>
<dbReference type="InterPro" id="IPR050109">
    <property type="entry name" value="HTH-type_TetR-like_transc_reg"/>
</dbReference>
<dbReference type="InterPro" id="IPR009057">
    <property type="entry name" value="Homeodomain-like_sf"/>
</dbReference>
<dbReference type="SUPFAM" id="SSF46689">
    <property type="entry name" value="Homeodomain-like"/>
    <property type="match status" value="1"/>
</dbReference>
<dbReference type="PANTHER" id="PTHR30055">
    <property type="entry name" value="HTH-TYPE TRANSCRIPTIONAL REGULATOR RUTR"/>
    <property type="match status" value="1"/>
</dbReference>
<dbReference type="Pfam" id="PF00440">
    <property type="entry name" value="TetR_N"/>
    <property type="match status" value="1"/>
</dbReference>
<evidence type="ECO:0000256" key="2">
    <source>
        <dbReference type="ARBA" id="ARBA00023125"/>
    </source>
</evidence>
<proteinExistence type="predicted"/>
<evidence type="ECO:0000313" key="6">
    <source>
        <dbReference type="EMBL" id="MCO1654950.1"/>
    </source>
</evidence>
<evidence type="ECO:0000256" key="4">
    <source>
        <dbReference type="PROSITE-ProRule" id="PRU00335"/>
    </source>
</evidence>
<dbReference type="Pfam" id="PF21597">
    <property type="entry name" value="TetR_C_43"/>
    <property type="match status" value="1"/>
</dbReference>
<dbReference type="EMBL" id="JAGSOV010000017">
    <property type="protein sequence ID" value="MCO1654950.1"/>
    <property type="molecule type" value="Genomic_DNA"/>
</dbReference>
<dbReference type="PROSITE" id="PS50977">
    <property type="entry name" value="HTH_TETR_2"/>
    <property type="match status" value="1"/>
</dbReference>
<dbReference type="PANTHER" id="PTHR30055:SF234">
    <property type="entry name" value="HTH-TYPE TRANSCRIPTIONAL REGULATOR BETI"/>
    <property type="match status" value="1"/>
</dbReference>
<dbReference type="InterPro" id="IPR049445">
    <property type="entry name" value="TetR_SbtR-like_C"/>
</dbReference>
<reference evidence="6" key="1">
    <citation type="submission" date="2021-04" db="EMBL/GenBank/DDBJ databases">
        <title>Pseudonocardia sp. nov., isolated from sandy soil of mangrove forest.</title>
        <authorList>
            <person name="Zan Z."/>
            <person name="Huang R."/>
            <person name="Liu W."/>
        </authorList>
    </citation>
    <scope>NUCLEOTIDE SEQUENCE</scope>
    <source>
        <strain evidence="6">S2-4</strain>
    </source>
</reference>
<dbReference type="InterPro" id="IPR036271">
    <property type="entry name" value="Tet_transcr_reg_TetR-rel_C_sf"/>
</dbReference>
<dbReference type="InterPro" id="IPR001647">
    <property type="entry name" value="HTH_TetR"/>
</dbReference>
<name>A0ABT0ZW97_9PSEU</name>
<evidence type="ECO:0000259" key="5">
    <source>
        <dbReference type="PROSITE" id="PS50977"/>
    </source>
</evidence>
<feature type="DNA-binding region" description="H-T-H motif" evidence="4">
    <location>
        <begin position="37"/>
        <end position="56"/>
    </location>
</feature>
<dbReference type="Proteomes" id="UP001165283">
    <property type="component" value="Unassembled WGS sequence"/>
</dbReference>
<organism evidence="6 7">
    <name type="scientific">Pseudonocardia humida</name>
    <dbReference type="NCBI Taxonomy" id="2800819"/>
    <lineage>
        <taxon>Bacteria</taxon>
        <taxon>Bacillati</taxon>
        <taxon>Actinomycetota</taxon>
        <taxon>Actinomycetes</taxon>
        <taxon>Pseudonocardiales</taxon>
        <taxon>Pseudonocardiaceae</taxon>
        <taxon>Pseudonocardia</taxon>
    </lineage>
</organism>
<keyword evidence="1" id="KW-0805">Transcription regulation</keyword>
<evidence type="ECO:0000313" key="7">
    <source>
        <dbReference type="Proteomes" id="UP001165283"/>
    </source>
</evidence>
<protein>
    <submittedName>
        <fullName evidence="6">Helix-turn-helix transcriptional regulator</fullName>
    </submittedName>
</protein>
<feature type="domain" description="HTH tetR-type" evidence="5">
    <location>
        <begin position="15"/>
        <end position="74"/>
    </location>
</feature>
<sequence>MTGSPAARPQRADARRNRDRIVEVAAAVVAEQGAGASLEEIARRAGVGSATLHRHFATRQALLQAVFAGHVDALCATADALLAEPDPAGALVAWLRAVLVHAVAHRGLAAALLADVADPASLAAFHHRIETAGEALLDRARSAGVVRAGLVADELLQLTGAIAASTEGRPGARARAERLLGVVVDGIRVAPA</sequence>
<comment type="caution">
    <text evidence="6">The sequence shown here is derived from an EMBL/GenBank/DDBJ whole genome shotgun (WGS) entry which is preliminary data.</text>
</comment>
<keyword evidence="2 4" id="KW-0238">DNA-binding</keyword>
<dbReference type="RefSeq" id="WP_252436704.1">
    <property type="nucleotide sequence ID" value="NZ_JAGSOV010000017.1"/>
</dbReference>
<accession>A0ABT0ZW97</accession>
<keyword evidence="7" id="KW-1185">Reference proteome</keyword>
<dbReference type="PRINTS" id="PR00455">
    <property type="entry name" value="HTHTETR"/>
</dbReference>
<gene>
    <name evidence="6" type="ORF">KDL28_07745</name>
</gene>